<proteinExistence type="predicted"/>
<dbReference type="Proteomes" id="UP000314294">
    <property type="component" value="Unassembled WGS sequence"/>
</dbReference>
<gene>
    <name evidence="1" type="ORF">EYF80_047669</name>
</gene>
<protein>
    <submittedName>
        <fullName evidence="1">Uncharacterized protein</fullName>
    </submittedName>
</protein>
<sequence length="163" mass="17873">MSDRAEGERREDEPKYQLQRCKLTEMCNKGQSPSLLSLIWSLLSDRKSSTAFFTTTSEFHRSAKYILNGRFPGLSLALRLHRLPLGTQDLGEGPAEAAVAQRRPPHAARMIISSVYGAQQTPKMHTMMARDLAICLSRERRAACVERPGAAPPPAAPPAAAAC</sequence>
<keyword evidence="2" id="KW-1185">Reference proteome</keyword>
<evidence type="ECO:0000313" key="2">
    <source>
        <dbReference type="Proteomes" id="UP000314294"/>
    </source>
</evidence>
<accession>A0A4Z2FMM7</accession>
<dbReference type="EMBL" id="SRLO01001055">
    <property type="protein sequence ID" value="TNN42175.1"/>
    <property type="molecule type" value="Genomic_DNA"/>
</dbReference>
<comment type="caution">
    <text evidence="1">The sequence shown here is derived from an EMBL/GenBank/DDBJ whole genome shotgun (WGS) entry which is preliminary data.</text>
</comment>
<evidence type="ECO:0000313" key="1">
    <source>
        <dbReference type="EMBL" id="TNN42175.1"/>
    </source>
</evidence>
<organism evidence="1 2">
    <name type="scientific">Liparis tanakae</name>
    <name type="common">Tanaka's snailfish</name>
    <dbReference type="NCBI Taxonomy" id="230148"/>
    <lineage>
        <taxon>Eukaryota</taxon>
        <taxon>Metazoa</taxon>
        <taxon>Chordata</taxon>
        <taxon>Craniata</taxon>
        <taxon>Vertebrata</taxon>
        <taxon>Euteleostomi</taxon>
        <taxon>Actinopterygii</taxon>
        <taxon>Neopterygii</taxon>
        <taxon>Teleostei</taxon>
        <taxon>Neoteleostei</taxon>
        <taxon>Acanthomorphata</taxon>
        <taxon>Eupercaria</taxon>
        <taxon>Perciformes</taxon>
        <taxon>Cottioidei</taxon>
        <taxon>Cottales</taxon>
        <taxon>Liparidae</taxon>
        <taxon>Liparis</taxon>
    </lineage>
</organism>
<name>A0A4Z2FMM7_9TELE</name>
<dbReference type="AlphaFoldDB" id="A0A4Z2FMM7"/>
<reference evidence="1 2" key="1">
    <citation type="submission" date="2019-03" db="EMBL/GenBank/DDBJ databases">
        <title>First draft genome of Liparis tanakae, snailfish: a comprehensive survey of snailfish specific genes.</title>
        <authorList>
            <person name="Kim W."/>
            <person name="Song I."/>
            <person name="Jeong J.-H."/>
            <person name="Kim D."/>
            <person name="Kim S."/>
            <person name="Ryu S."/>
            <person name="Song J.Y."/>
            <person name="Lee S.K."/>
        </authorList>
    </citation>
    <scope>NUCLEOTIDE SEQUENCE [LARGE SCALE GENOMIC DNA]</scope>
    <source>
        <tissue evidence="1">Muscle</tissue>
    </source>
</reference>